<comment type="function">
    <text evidence="7">Plays a role in the transport of magnesium and cobalt ions.</text>
</comment>
<dbReference type="InterPro" id="IPR036318">
    <property type="entry name" value="FAD-bd_PCMH-like_sf"/>
</dbReference>
<dbReference type="EMBL" id="SZVP01000002">
    <property type="protein sequence ID" value="TMM46895.1"/>
    <property type="molecule type" value="Genomic_DNA"/>
</dbReference>
<keyword evidence="2" id="KW-0813">Transport</keyword>
<dbReference type="Pfam" id="PF03471">
    <property type="entry name" value="CorC_HlyC"/>
    <property type="match status" value="1"/>
</dbReference>
<dbReference type="Pfam" id="PF00571">
    <property type="entry name" value="CBS"/>
    <property type="match status" value="2"/>
</dbReference>
<proteinExistence type="inferred from homology"/>
<evidence type="ECO:0000313" key="11">
    <source>
        <dbReference type="EMBL" id="TMM46895.1"/>
    </source>
</evidence>
<dbReference type="InterPro" id="IPR046342">
    <property type="entry name" value="CBS_dom_sf"/>
</dbReference>
<evidence type="ECO:0000256" key="4">
    <source>
        <dbReference type="ARBA" id="ARBA00022842"/>
    </source>
</evidence>
<comment type="caution">
    <text evidence="11">The sequence shown here is derived from an EMBL/GenBank/DDBJ whole genome shotgun (WGS) entry which is preliminary data.</text>
</comment>
<dbReference type="InterPro" id="IPR005170">
    <property type="entry name" value="Transptr-assoc_dom"/>
</dbReference>
<evidence type="ECO:0000256" key="6">
    <source>
        <dbReference type="ARBA" id="ARBA00023285"/>
    </source>
</evidence>
<evidence type="ECO:0000256" key="2">
    <source>
        <dbReference type="ARBA" id="ARBA00022448"/>
    </source>
</evidence>
<dbReference type="InterPro" id="IPR000644">
    <property type="entry name" value="CBS_dom"/>
</dbReference>
<dbReference type="InterPro" id="IPR054115">
    <property type="entry name" value="CorC_N"/>
</dbReference>
<evidence type="ECO:0000313" key="12">
    <source>
        <dbReference type="Proteomes" id="UP000307702"/>
    </source>
</evidence>
<dbReference type="RefSeq" id="WP_138620656.1">
    <property type="nucleotide sequence ID" value="NZ_SZVP01000002.1"/>
</dbReference>
<keyword evidence="3" id="KW-0677">Repeat</keyword>
<reference evidence="11 12" key="1">
    <citation type="submission" date="2019-05" db="EMBL/GenBank/DDBJ databases">
        <title>Colwellia ponticola sp. nov., isolated from seawater.</title>
        <authorList>
            <person name="Yoon J.-H."/>
        </authorList>
    </citation>
    <scope>NUCLEOTIDE SEQUENCE [LARGE SCALE GENOMIC DNA]</scope>
    <source>
        <strain evidence="11 12">OISW-25</strain>
    </source>
</reference>
<evidence type="ECO:0000256" key="7">
    <source>
        <dbReference type="ARBA" id="ARBA00037273"/>
    </source>
</evidence>
<dbReference type="PANTHER" id="PTHR22777:SF27">
    <property type="entry name" value="MAGNESIUM AND COBALT EFFLUX PROTEIN CORC"/>
    <property type="match status" value="1"/>
</dbReference>
<evidence type="ECO:0000256" key="9">
    <source>
        <dbReference type="PROSITE-ProRule" id="PRU00703"/>
    </source>
</evidence>
<dbReference type="PROSITE" id="PS51371">
    <property type="entry name" value="CBS"/>
    <property type="match status" value="2"/>
</dbReference>
<dbReference type="AlphaFoldDB" id="A0A8H2JQ56"/>
<feature type="domain" description="CBS" evidence="10">
    <location>
        <begin position="71"/>
        <end position="131"/>
    </location>
</feature>
<feature type="domain" description="CBS" evidence="10">
    <location>
        <begin position="137"/>
        <end position="194"/>
    </location>
</feature>
<dbReference type="OrthoDB" id="9797674at2"/>
<dbReference type="Gene3D" id="3.30.465.10">
    <property type="match status" value="1"/>
</dbReference>
<organism evidence="11 12">
    <name type="scientific">Colwellia ponticola</name>
    <dbReference type="NCBI Taxonomy" id="2304625"/>
    <lineage>
        <taxon>Bacteria</taxon>
        <taxon>Pseudomonadati</taxon>
        <taxon>Pseudomonadota</taxon>
        <taxon>Gammaproteobacteria</taxon>
        <taxon>Alteromonadales</taxon>
        <taxon>Colwelliaceae</taxon>
        <taxon>Colwellia</taxon>
    </lineage>
</organism>
<dbReference type="PANTHER" id="PTHR22777">
    <property type="entry name" value="HEMOLYSIN-RELATED"/>
    <property type="match status" value="1"/>
</dbReference>
<dbReference type="SMART" id="SM00116">
    <property type="entry name" value="CBS"/>
    <property type="match status" value="2"/>
</dbReference>
<dbReference type="CDD" id="cd04590">
    <property type="entry name" value="CBS_pair_CorC_HlyC_assoc"/>
    <property type="match status" value="1"/>
</dbReference>
<gene>
    <name evidence="11" type="ORF">FCS21_03745</name>
</gene>
<evidence type="ECO:0000256" key="8">
    <source>
        <dbReference type="ARBA" id="ARBA00040729"/>
    </source>
</evidence>
<evidence type="ECO:0000256" key="1">
    <source>
        <dbReference type="ARBA" id="ARBA00006337"/>
    </source>
</evidence>
<dbReference type="SUPFAM" id="SSF56176">
    <property type="entry name" value="FAD-binding/transporter-associated domain-like"/>
    <property type="match status" value="1"/>
</dbReference>
<evidence type="ECO:0000256" key="5">
    <source>
        <dbReference type="ARBA" id="ARBA00023122"/>
    </source>
</evidence>
<dbReference type="SUPFAM" id="SSF54631">
    <property type="entry name" value="CBS-domain pair"/>
    <property type="match status" value="1"/>
</dbReference>
<protein>
    <recommendedName>
        <fullName evidence="8">Magnesium and cobalt efflux protein CorC</fullName>
    </recommendedName>
</protein>
<evidence type="ECO:0000256" key="3">
    <source>
        <dbReference type="ARBA" id="ARBA00022737"/>
    </source>
</evidence>
<dbReference type="Gene3D" id="3.10.580.10">
    <property type="entry name" value="CBS-domain"/>
    <property type="match status" value="1"/>
</dbReference>
<dbReference type="Pfam" id="PF21917">
    <property type="entry name" value="NMB0537_N"/>
    <property type="match status" value="1"/>
</dbReference>
<sequence length="292" mass="33081">MSDDNPHSSNGSANKSFLDRMLQVITPEPKNKDQLVDILNDAQDRELINSETKQMIKGVLDVSEMRVRDIMIPRSQMVTIDINHSLDEFLPIILESGHSRFPVFNEDIDHIDGILLAKDLLAFGFNAQNDNFSLSNIIRPAIIVPESKKVEPLLKEFRSDRYHMAIVVDEYGGVSGVITIEDILEQIVGEIEDETDDDIEEEIKHLAGNVYLVKALTELSDFNEYFNCDFNEAEADTIGGIVLRQFNHMPQKGELFTLGKFEFKVLVADSRRMQMLQVSVDKSHNINGKLSD</sequence>
<dbReference type="SMART" id="SM01091">
    <property type="entry name" value="CorC_HlyC"/>
    <property type="match status" value="1"/>
</dbReference>
<evidence type="ECO:0000259" key="10">
    <source>
        <dbReference type="PROSITE" id="PS51371"/>
    </source>
</evidence>
<keyword evidence="5 9" id="KW-0129">CBS domain</keyword>
<keyword evidence="6" id="KW-0170">Cobalt</keyword>
<dbReference type="GO" id="GO:0005886">
    <property type="term" value="C:plasma membrane"/>
    <property type="evidence" value="ECO:0007669"/>
    <property type="project" value="TreeGrafter"/>
</dbReference>
<keyword evidence="4" id="KW-0460">Magnesium</keyword>
<dbReference type="FunFam" id="3.10.580.10:FF:000002">
    <property type="entry name" value="Magnesium/cobalt efflux protein CorC"/>
    <property type="match status" value="1"/>
</dbReference>
<accession>A0A8H2JQ56</accession>
<keyword evidence="12" id="KW-1185">Reference proteome</keyword>
<dbReference type="InterPro" id="IPR016169">
    <property type="entry name" value="FAD-bd_PCMH_sub2"/>
</dbReference>
<name>A0A8H2JQ56_9GAMM</name>
<dbReference type="Proteomes" id="UP000307702">
    <property type="component" value="Unassembled WGS sequence"/>
</dbReference>
<dbReference type="InterPro" id="IPR044751">
    <property type="entry name" value="Ion_transp-like_CBS"/>
</dbReference>
<dbReference type="GO" id="GO:0050660">
    <property type="term" value="F:flavin adenine dinucleotide binding"/>
    <property type="evidence" value="ECO:0007669"/>
    <property type="project" value="InterPro"/>
</dbReference>
<comment type="similarity">
    <text evidence="1">Belongs to the UPF0053 family.</text>
</comment>